<evidence type="ECO:0000313" key="2">
    <source>
        <dbReference type="EMBL" id="MDX6806924.1"/>
    </source>
</evidence>
<dbReference type="Proteomes" id="UP001274321">
    <property type="component" value="Unassembled WGS sequence"/>
</dbReference>
<gene>
    <name evidence="2" type="ORF">SCD90_12695</name>
</gene>
<dbReference type="RefSeq" id="WP_319845051.1">
    <property type="nucleotide sequence ID" value="NZ_JAXAFJ010000008.1"/>
</dbReference>
<dbReference type="InterPro" id="IPR041183">
    <property type="entry name" value="Cyclophilin-like"/>
</dbReference>
<sequence>MNVFYKTLVITLSVMGPAMAEQRIAISSEWGRVTADLERNAAAKALVELLPVTIEMRDHLRQEKTGNLPAALPEGERQLDFSTGTLGLWESDDFVIYYKTGRVPQPGIIKLGQVRGDVSIFDRPGPVTVRVELHLSREPPPP</sequence>
<evidence type="ECO:0000313" key="3">
    <source>
        <dbReference type="Proteomes" id="UP001274321"/>
    </source>
</evidence>
<dbReference type="Gene3D" id="2.40.100.20">
    <property type="match status" value="1"/>
</dbReference>
<dbReference type="Pfam" id="PF18050">
    <property type="entry name" value="Cyclophil_like2"/>
    <property type="match status" value="1"/>
</dbReference>
<dbReference type="SUPFAM" id="SSF50891">
    <property type="entry name" value="Cyclophilin-like"/>
    <property type="match status" value="1"/>
</dbReference>
<protein>
    <submittedName>
        <fullName evidence="2">Cyclophilin-like fold protein</fullName>
    </submittedName>
</protein>
<proteinExistence type="predicted"/>
<feature type="domain" description="Cyclophilin-like" evidence="1">
    <location>
        <begin position="29"/>
        <end position="132"/>
    </location>
</feature>
<organism evidence="2 3">
    <name type="scientific">Terrihabitans rhizophilus</name>
    <dbReference type="NCBI Taxonomy" id="3092662"/>
    <lineage>
        <taxon>Bacteria</taxon>
        <taxon>Pseudomonadati</taxon>
        <taxon>Pseudomonadota</taxon>
        <taxon>Alphaproteobacteria</taxon>
        <taxon>Hyphomicrobiales</taxon>
        <taxon>Terrihabitans</taxon>
    </lineage>
</organism>
<name>A0ABU4RQ17_9HYPH</name>
<dbReference type="InterPro" id="IPR029000">
    <property type="entry name" value="Cyclophilin-like_dom_sf"/>
</dbReference>
<keyword evidence="3" id="KW-1185">Reference proteome</keyword>
<dbReference type="EMBL" id="JAXAFJ010000008">
    <property type="protein sequence ID" value="MDX6806924.1"/>
    <property type="molecule type" value="Genomic_DNA"/>
</dbReference>
<accession>A0ABU4RQ17</accession>
<comment type="caution">
    <text evidence="2">The sequence shown here is derived from an EMBL/GenBank/DDBJ whole genome shotgun (WGS) entry which is preliminary data.</text>
</comment>
<evidence type="ECO:0000259" key="1">
    <source>
        <dbReference type="Pfam" id="PF18050"/>
    </source>
</evidence>
<reference evidence="2 3" key="1">
    <citation type="submission" date="2023-11" db="EMBL/GenBank/DDBJ databases">
        <authorList>
            <person name="Bao R."/>
        </authorList>
    </citation>
    <scope>NUCLEOTIDE SEQUENCE [LARGE SCALE GENOMIC DNA]</scope>
    <source>
        <strain evidence="2 3">PJ23</strain>
    </source>
</reference>